<accession>A0A0B7A572</accession>
<name>A0A0B7A572_9EUPU</name>
<dbReference type="EMBL" id="HACG01029239">
    <property type="protein sequence ID" value="CEK76104.1"/>
    <property type="molecule type" value="Transcribed_RNA"/>
</dbReference>
<evidence type="ECO:0000313" key="1">
    <source>
        <dbReference type="EMBL" id="CEK76104.1"/>
    </source>
</evidence>
<dbReference type="AlphaFoldDB" id="A0A0B7A572"/>
<protein>
    <submittedName>
        <fullName evidence="1">Uncharacterized protein</fullName>
    </submittedName>
</protein>
<reference evidence="1" key="1">
    <citation type="submission" date="2014-12" db="EMBL/GenBank/DDBJ databases">
        <title>Insight into the proteome of Arion vulgaris.</title>
        <authorList>
            <person name="Aradska J."/>
            <person name="Bulat T."/>
            <person name="Smidak R."/>
            <person name="Sarate P."/>
            <person name="Gangsoo J."/>
            <person name="Sialana F."/>
            <person name="Bilban M."/>
            <person name="Lubec G."/>
        </authorList>
    </citation>
    <scope>NUCLEOTIDE SEQUENCE</scope>
    <source>
        <tissue evidence="1">Skin</tissue>
    </source>
</reference>
<proteinExistence type="predicted"/>
<organism evidence="1">
    <name type="scientific">Arion vulgaris</name>
    <dbReference type="NCBI Taxonomy" id="1028688"/>
    <lineage>
        <taxon>Eukaryota</taxon>
        <taxon>Metazoa</taxon>
        <taxon>Spiralia</taxon>
        <taxon>Lophotrochozoa</taxon>
        <taxon>Mollusca</taxon>
        <taxon>Gastropoda</taxon>
        <taxon>Heterobranchia</taxon>
        <taxon>Euthyneura</taxon>
        <taxon>Panpulmonata</taxon>
        <taxon>Eupulmonata</taxon>
        <taxon>Stylommatophora</taxon>
        <taxon>Helicina</taxon>
        <taxon>Arionoidea</taxon>
        <taxon>Arionidae</taxon>
        <taxon>Arion</taxon>
    </lineage>
</organism>
<gene>
    <name evidence="1" type="primary">ORF98482</name>
</gene>
<sequence>MKRRRRRRRMNESMNQTKNQSLKNVLFTFNVSRTFLCVCFCVCPWNTTPSSVKPFCNFLESVSVFVIERQRV</sequence>